<comment type="caution">
    <text evidence="2">The sequence shown here is derived from an EMBL/GenBank/DDBJ whole genome shotgun (WGS) entry which is preliminary data.</text>
</comment>
<feature type="domain" description="DUF5107" evidence="1">
    <location>
        <begin position="53"/>
        <end position="342"/>
    </location>
</feature>
<dbReference type="Proteomes" id="UP000823633">
    <property type="component" value="Unassembled WGS sequence"/>
</dbReference>
<evidence type="ECO:0000313" key="3">
    <source>
        <dbReference type="Proteomes" id="UP000823633"/>
    </source>
</evidence>
<dbReference type="InterPro" id="IPR033396">
    <property type="entry name" value="DUF5107"/>
</dbReference>
<dbReference type="SUPFAM" id="SSF48452">
    <property type="entry name" value="TPR-like"/>
    <property type="match status" value="1"/>
</dbReference>
<evidence type="ECO:0000259" key="1">
    <source>
        <dbReference type="Pfam" id="PF17128"/>
    </source>
</evidence>
<protein>
    <submittedName>
        <fullName evidence="2">DUF5107 domain-containing protein</fullName>
    </submittedName>
</protein>
<dbReference type="Gene3D" id="1.25.40.10">
    <property type="entry name" value="Tetratricopeptide repeat domain"/>
    <property type="match status" value="1"/>
</dbReference>
<name>A0A9D9EA86_9SPIR</name>
<dbReference type="AlphaFoldDB" id="A0A9D9EA86"/>
<organism evidence="2 3">
    <name type="scientific">Candidatus Aphodenecus pullistercoris</name>
    <dbReference type="NCBI Taxonomy" id="2840669"/>
    <lineage>
        <taxon>Bacteria</taxon>
        <taxon>Pseudomonadati</taxon>
        <taxon>Spirochaetota</taxon>
        <taxon>Spirochaetia</taxon>
        <taxon>Spirochaetales</taxon>
        <taxon>Candidatus Aphodenecus</taxon>
    </lineage>
</organism>
<reference evidence="2" key="1">
    <citation type="submission" date="2020-10" db="EMBL/GenBank/DDBJ databases">
        <authorList>
            <person name="Gilroy R."/>
        </authorList>
    </citation>
    <scope>NUCLEOTIDE SEQUENCE</scope>
    <source>
        <strain evidence="2">11167</strain>
    </source>
</reference>
<dbReference type="InterPro" id="IPR011990">
    <property type="entry name" value="TPR-like_helical_dom_sf"/>
</dbReference>
<sequence length="664" mass="76090">MITISARRMAGNSCIGENALPKFRARAHEKILDGSRLREEEKVGYGYETGDRVLPYKWQDLYSREVGKVEIRTVILENDHLRAEFWPDYGMRLMSLYDKDRRAELLFNNPVLQFGNLAIRRAWFSGGIEWNCGQLGHTFTTCSPLFAARVTGEDGQEFLRAWEYERQKGLYWELDFHLGPDDRQLWVYGRVVNPHSVAKPFYWWTNVAVREEEGMRIFSGTGDVIFIDSDSLMSENALRVMAHGHLPHLGIREGVDYSYPENFTDYSNEYFFQNRPLVEESWEAASYRSGEVFFDRADGALCYHKMFCWGGEPGGRHWRKYLSPGHEGAYVELQAGAHRTQVHGGDIAASSTFDFVQCFGALDCAPSFGEGDYDERRKAIYSEVDRAVGAREVEERKARCRELACIEVSQILSSGSGFGALEELRHNGITPRGLSFPVSSLKGEAAFWLDVLEGRAIPDEEIPSSYMCDLSWRPILEKVCHQCANGENLLGVMLLENEMDSEAQAAFNRALAFRPNAFSYRCLAVMAHQRGDLDEAIHLMEKAVSLDCRREYAEEYADLLVEAQRWQEEWDFYESLPAAVRADERLTLSTMPSACHLGKYDFLKDCYSREFAVIREGERNYTESWYSFQAMEKARREGVAYTEDLVDAFRAADEIPPEHDFRLG</sequence>
<dbReference type="Pfam" id="PF17128">
    <property type="entry name" value="DUF5107"/>
    <property type="match status" value="1"/>
</dbReference>
<gene>
    <name evidence="2" type="ORF">IAC42_04290</name>
</gene>
<evidence type="ECO:0000313" key="2">
    <source>
        <dbReference type="EMBL" id="MBO8442958.1"/>
    </source>
</evidence>
<proteinExistence type="predicted"/>
<dbReference type="EMBL" id="JADIMU010000027">
    <property type="protein sequence ID" value="MBO8442958.1"/>
    <property type="molecule type" value="Genomic_DNA"/>
</dbReference>
<reference evidence="2" key="2">
    <citation type="journal article" date="2021" name="PeerJ">
        <title>Extensive microbial diversity within the chicken gut microbiome revealed by metagenomics and culture.</title>
        <authorList>
            <person name="Gilroy R."/>
            <person name="Ravi A."/>
            <person name="Getino M."/>
            <person name="Pursley I."/>
            <person name="Horton D.L."/>
            <person name="Alikhan N.F."/>
            <person name="Baker D."/>
            <person name="Gharbi K."/>
            <person name="Hall N."/>
            <person name="Watson M."/>
            <person name="Adriaenssens E.M."/>
            <person name="Foster-Nyarko E."/>
            <person name="Jarju S."/>
            <person name="Secka A."/>
            <person name="Antonio M."/>
            <person name="Oren A."/>
            <person name="Chaudhuri R.R."/>
            <person name="La Ragione R."/>
            <person name="Hildebrand F."/>
            <person name="Pallen M.J."/>
        </authorList>
    </citation>
    <scope>NUCLEOTIDE SEQUENCE</scope>
    <source>
        <strain evidence="2">11167</strain>
    </source>
</reference>
<accession>A0A9D9EA86</accession>